<dbReference type="Gene3D" id="3.40.50.150">
    <property type="entry name" value="Vaccinia Virus protein VP39"/>
    <property type="match status" value="1"/>
</dbReference>
<dbReference type="InterPro" id="IPR029063">
    <property type="entry name" value="SAM-dependent_MTases_sf"/>
</dbReference>
<gene>
    <name evidence="1" type="ORF">CDEB00056_LOCUS22051</name>
</gene>
<dbReference type="InterPro" id="IPR019410">
    <property type="entry name" value="Methyltransf_16"/>
</dbReference>
<evidence type="ECO:0000313" key="1">
    <source>
        <dbReference type="EMBL" id="CAE0477198.1"/>
    </source>
</evidence>
<accession>A0A7S3QGZ3</accession>
<dbReference type="SUPFAM" id="SSF53335">
    <property type="entry name" value="S-adenosyl-L-methionine-dependent methyltransferases"/>
    <property type="match status" value="1"/>
</dbReference>
<organism evidence="1">
    <name type="scientific">Chaetoceros debilis</name>
    <dbReference type="NCBI Taxonomy" id="122233"/>
    <lineage>
        <taxon>Eukaryota</taxon>
        <taxon>Sar</taxon>
        <taxon>Stramenopiles</taxon>
        <taxon>Ochrophyta</taxon>
        <taxon>Bacillariophyta</taxon>
        <taxon>Coscinodiscophyceae</taxon>
        <taxon>Chaetocerotophycidae</taxon>
        <taxon>Chaetocerotales</taxon>
        <taxon>Chaetocerotaceae</taxon>
        <taxon>Chaetoceros</taxon>
    </lineage>
</organism>
<dbReference type="PANTHER" id="PTHR14614">
    <property type="entry name" value="HEPATOCELLULAR CARCINOMA-ASSOCIATED ANTIGEN"/>
    <property type="match status" value="1"/>
</dbReference>
<dbReference type="EMBL" id="HBIO01028780">
    <property type="protein sequence ID" value="CAE0477198.1"/>
    <property type="molecule type" value="Transcribed_RNA"/>
</dbReference>
<evidence type="ECO:0008006" key="2">
    <source>
        <dbReference type="Google" id="ProtNLM"/>
    </source>
</evidence>
<proteinExistence type="predicted"/>
<reference evidence="1" key="1">
    <citation type="submission" date="2021-01" db="EMBL/GenBank/DDBJ databases">
        <authorList>
            <person name="Corre E."/>
            <person name="Pelletier E."/>
            <person name="Niang G."/>
            <person name="Scheremetjew M."/>
            <person name="Finn R."/>
            <person name="Kale V."/>
            <person name="Holt S."/>
            <person name="Cochrane G."/>
            <person name="Meng A."/>
            <person name="Brown T."/>
            <person name="Cohen L."/>
        </authorList>
    </citation>
    <scope>NUCLEOTIDE SEQUENCE</scope>
    <source>
        <strain evidence="1">MM31A-1</strain>
    </source>
</reference>
<dbReference type="AlphaFoldDB" id="A0A7S3QGZ3"/>
<dbReference type="PANTHER" id="PTHR14614:SF132">
    <property type="entry name" value="PROTEIN-LYSINE METHYLTRANSFERASE C42C1.13"/>
    <property type="match status" value="1"/>
</dbReference>
<sequence length="266" mass="30615">MAETEDEIVWTDDMIRWDDVKPKSKDESDEEEEAMFNPFKDPDPIKTFTYRFPRPILHKDKDGGFIEVQLQGYLSDADEVWQSTGVTLWRAATFLCEFMMKNVDLFQNKSSLELGAGLGLNGILAHLMTSEGSTCLTDGDTDALIHLRENVKMNRVKERIDDITCHQLLWGSETSEKFLEKNSRGQKFDILLASDIIYVKSIIAPLWETVQTLLTKKNGIFVMAFAKRRVPVSIEFVLQSAEEAGFTHELVSEHHEGIWVYLFRWK</sequence>
<protein>
    <recommendedName>
        <fullName evidence="2">Calmodulin-lysine N-methyltransferase</fullName>
    </recommendedName>
</protein>
<name>A0A7S3QGZ3_9STRA</name>
<dbReference type="Pfam" id="PF10294">
    <property type="entry name" value="Methyltransf_16"/>
    <property type="match status" value="1"/>
</dbReference>